<evidence type="ECO:0000313" key="6">
    <source>
        <dbReference type="Proteomes" id="UP000237752"/>
    </source>
</evidence>
<sequence>MPGRAQYDGAPIAIIGNGPVGQTTSLLLARWGIPTVVLDSRDSRDLVGSKAICQQRDVLDIWGSVGVGRQVADEGVTWTVARTFHRDRELFSIEFADRGRSAYPAWVNISQSRTEQILDERIAASPLIDVRWGHDVAAIAEDGTSIVVTARTRENVETVRAPYAVVCGGARAYPLRAMLGVEFEGRTFDDYFLICDIKTDLPEWAKERRFYFDPEWNPGRQVLVHPCPDSTFRVDWQVPPHFDLSAEERDGGLDRRIRQIIGERPYEIVWRSVYRFQSRHTNRFRVGRALLAGDCAHLLAPFGARGLNSGVQDAENAAWKIAAILGGWGDQSLLESYHDERMAAALENLEITTHTMDFLVPQSDAGWAHRRDVLARAEHDMVARRQVDSGRLAEPFWYVDSPLITPSLDRPFPGRPAKGSPAEPGPGVLIPDVPVHIDGDPAARTRDVGRDGILVLTTDGVDRDATERVAARATSAPLKVYAVADIEVDGLLSECLDTGPNEAWVVRPDGHVAAVVAGDDDIALHAAIRRTLGFSTLVDDSTASPV</sequence>
<dbReference type="PANTHER" id="PTHR43004:SF19">
    <property type="entry name" value="BINDING MONOOXYGENASE, PUTATIVE (JCVI)-RELATED"/>
    <property type="match status" value="1"/>
</dbReference>
<evidence type="ECO:0000256" key="3">
    <source>
        <dbReference type="ARBA" id="ARBA00022827"/>
    </source>
</evidence>
<keyword evidence="5" id="KW-0503">Monooxygenase</keyword>
<comment type="caution">
    <text evidence="5">The sequence shown here is derived from an EMBL/GenBank/DDBJ whole genome shotgun (WGS) entry which is preliminary data.</text>
</comment>
<dbReference type="AlphaFoldDB" id="A0A2T1A2P9"/>
<dbReference type="PANTHER" id="PTHR43004">
    <property type="entry name" value="TRK SYSTEM POTASSIUM UPTAKE PROTEIN"/>
    <property type="match status" value="1"/>
</dbReference>
<dbReference type="RefSeq" id="WP_106348392.1">
    <property type="nucleotide sequence ID" value="NZ_PVUE01000004.1"/>
</dbReference>
<feature type="domain" description="FAD-binding" evidence="4">
    <location>
        <begin position="11"/>
        <end position="347"/>
    </location>
</feature>
<dbReference type="Pfam" id="PF21274">
    <property type="entry name" value="Rng_hyd_C"/>
    <property type="match status" value="1"/>
</dbReference>
<comment type="cofactor">
    <cofactor evidence="1">
        <name>FAD</name>
        <dbReference type="ChEBI" id="CHEBI:57692"/>
    </cofactor>
</comment>
<dbReference type="Gene3D" id="3.40.30.120">
    <property type="match status" value="1"/>
</dbReference>
<evidence type="ECO:0000256" key="1">
    <source>
        <dbReference type="ARBA" id="ARBA00001974"/>
    </source>
</evidence>
<dbReference type="InterPro" id="IPR050641">
    <property type="entry name" value="RIFMO-like"/>
</dbReference>
<dbReference type="OrthoDB" id="3316391at2"/>
<gene>
    <name evidence="5" type="ORF">CLV47_104214</name>
</gene>
<dbReference type="Gene3D" id="3.30.70.2450">
    <property type="match status" value="1"/>
</dbReference>
<dbReference type="InterPro" id="IPR002938">
    <property type="entry name" value="FAD-bd"/>
</dbReference>
<accession>A0A2T1A2P9</accession>
<organism evidence="5 6">
    <name type="scientific">Antricoccus suffuscus</name>
    <dbReference type="NCBI Taxonomy" id="1629062"/>
    <lineage>
        <taxon>Bacteria</taxon>
        <taxon>Bacillati</taxon>
        <taxon>Actinomycetota</taxon>
        <taxon>Actinomycetes</taxon>
        <taxon>Geodermatophilales</taxon>
        <taxon>Antricoccaceae</taxon>
        <taxon>Antricoccus</taxon>
    </lineage>
</organism>
<keyword evidence="6" id="KW-1185">Reference proteome</keyword>
<protein>
    <submittedName>
        <fullName evidence="5">Pentachlorophenol monooxygenase/3-(3-hydroxy-phenyl)propionate hydroxylase</fullName>
    </submittedName>
</protein>
<dbReference type="SUPFAM" id="SSF51905">
    <property type="entry name" value="FAD/NAD(P)-binding domain"/>
    <property type="match status" value="1"/>
</dbReference>
<dbReference type="NCBIfam" id="NF006002">
    <property type="entry name" value="PRK08132.1"/>
    <property type="match status" value="1"/>
</dbReference>
<keyword evidence="3" id="KW-0274">FAD</keyword>
<name>A0A2T1A2P9_9ACTN</name>
<dbReference type="PRINTS" id="PR00420">
    <property type="entry name" value="RNGMNOXGNASE"/>
</dbReference>
<dbReference type="Proteomes" id="UP000237752">
    <property type="component" value="Unassembled WGS sequence"/>
</dbReference>
<keyword evidence="2" id="KW-0285">Flavoprotein</keyword>
<keyword evidence="5" id="KW-0560">Oxidoreductase</keyword>
<dbReference type="EMBL" id="PVUE01000004">
    <property type="protein sequence ID" value="PRZ42866.1"/>
    <property type="molecule type" value="Genomic_DNA"/>
</dbReference>
<evidence type="ECO:0000313" key="5">
    <source>
        <dbReference type="EMBL" id="PRZ42866.1"/>
    </source>
</evidence>
<dbReference type="GO" id="GO:0016709">
    <property type="term" value="F:oxidoreductase activity, acting on paired donors, with incorporation or reduction of molecular oxygen, NAD(P)H as one donor, and incorporation of one atom of oxygen"/>
    <property type="evidence" value="ECO:0007669"/>
    <property type="project" value="UniProtKB-ARBA"/>
</dbReference>
<dbReference type="Gene3D" id="3.50.50.60">
    <property type="entry name" value="FAD/NAD(P)-binding domain"/>
    <property type="match status" value="1"/>
</dbReference>
<evidence type="ECO:0000259" key="4">
    <source>
        <dbReference type="Pfam" id="PF01494"/>
    </source>
</evidence>
<dbReference type="InterPro" id="IPR036188">
    <property type="entry name" value="FAD/NAD-bd_sf"/>
</dbReference>
<dbReference type="GO" id="GO:0071949">
    <property type="term" value="F:FAD binding"/>
    <property type="evidence" value="ECO:0007669"/>
    <property type="project" value="InterPro"/>
</dbReference>
<reference evidence="5 6" key="1">
    <citation type="submission" date="2018-03" db="EMBL/GenBank/DDBJ databases">
        <title>Genomic Encyclopedia of Archaeal and Bacterial Type Strains, Phase II (KMG-II): from individual species to whole genera.</title>
        <authorList>
            <person name="Goeker M."/>
        </authorList>
    </citation>
    <scope>NUCLEOTIDE SEQUENCE [LARGE SCALE GENOMIC DNA]</scope>
    <source>
        <strain evidence="5 6">DSM 100065</strain>
    </source>
</reference>
<evidence type="ECO:0000256" key="2">
    <source>
        <dbReference type="ARBA" id="ARBA00022630"/>
    </source>
</evidence>
<dbReference type="Pfam" id="PF01494">
    <property type="entry name" value="FAD_binding_3"/>
    <property type="match status" value="1"/>
</dbReference>
<proteinExistence type="predicted"/>